<comment type="caution">
    <text evidence="7">The sequence shown here is derived from an EMBL/GenBank/DDBJ whole genome shotgun (WGS) entry which is preliminary data.</text>
</comment>
<feature type="compositionally biased region" description="Low complexity" evidence="6">
    <location>
        <begin position="54"/>
        <end position="76"/>
    </location>
</feature>
<reference evidence="7" key="1">
    <citation type="submission" date="2019-08" db="EMBL/GenBank/DDBJ databases">
        <authorList>
            <person name="Kucharzyk K."/>
            <person name="Murdoch R.W."/>
            <person name="Higgins S."/>
            <person name="Loffler F."/>
        </authorList>
    </citation>
    <scope>NUCLEOTIDE SEQUENCE</scope>
</reference>
<evidence type="ECO:0000256" key="6">
    <source>
        <dbReference type="SAM" id="MobiDB-lite"/>
    </source>
</evidence>
<dbReference type="InterPro" id="IPR001887">
    <property type="entry name" value="Barnase"/>
</dbReference>
<comment type="subcellular location">
    <subcellularLocation>
        <location evidence="1">Secreted</location>
    </subcellularLocation>
</comment>
<dbReference type="SUPFAM" id="SSF53933">
    <property type="entry name" value="Microbial ribonucleases"/>
    <property type="match status" value="1"/>
</dbReference>
<evidence type="ECO:0000256" key="5">
    <source>
        <dbReference type="ARBA" id="ARBA00022801"/>
    </source>
</evidence>
<dbReference type="InterPro" id="IPR016191">
    <property type="entry name" value="Ribonuclease/ribotoxin"/>
</dbReference>
<dbReference type="AlphaFoldDB" id="A0A645FXE2"/>
<feature type="region of interest" description="Disordered" evidence="6">
    <location>
        <begin position="54"/>
        <end position="82"/>
    </location>
</feature>
<sequence length="191" mass="20651">MKKRTLTIILIVLLVLAGLWLARQPAAPTVQTQQEPVVTSCLVALDEVQQQVAASASAQSETTPEPAAATDEAQALPDEHGSYTSKEDVSAYLVAYGRLPENFITKDDARALGWNGGGLDDVAYGKCIGGDRFGNYEGLLPEASGRTYTECDIDTLHEDSRGAKRIVFSNDGLIYYTGDHYESFTLLYGTP</sequence>
<evidence type="ECO:0000256" key="4">
    <source>
        <dbReference type="ARBA" id="ARBA00022722"/>
    </source>
</evidence>
<dbReference type="GO" id="GO:0005576">
    <property type="term" value="C:extracellular region"/>
    <property type="evidence" value="ECO:0007669"/>
    <property type="project" value="UniProtKB-SubCell"/>
</dbReference>
<proteinExistence type="predicted"/>
<dbReference type="EMBL" id="VSSQ01065630">
    <property type="protein sequence ID" value="MPN18320.1"/>
    <property type="molecule type" value="Genomic_DNA"/>
</dbReference>
<protein>
    <recommendedName>
        <fullName evidence="2">Ribonuclease</fullName>
    </recommendedName>
</protein>
<dbReference type="Pfam" id="PF00545">
    <property type="entry name" value="Ribonuclease"/>
    <property type="match status" value="1"/>
</dbReference>
<evidence type="ECO:0000256" key="1">
    <source>
        <dbReference type="ARBA" id="ARBA00004613"/>
    </source>
</evidence>
<organism evidence="7">
    <name type="scientific">bioreactor metagenome</name>
    <dbReference type="NCBI Taxonomy" id="1076179"/>
    <lineage>
        <taxon>unclassified sequences</taxon>
        <taxon>metagenomes</taxon>
        <taxon>ecological metagenomes</taxon>
    </lineage>
</organism>
<dbReference type="GO" id="GO:0004521">
    <property type="term" value="F:RNA endonuclease activity"/>
    <property type="evidence" value="ECO:0007669"/>
    <property type="project" value="InterPro"/>
</dbReference>
<keyword evidence="5" id="KW-0378">Hydrolase</keyword>
<evidence type="ECO:0000256" key="2">
    <source>
        <dbReference type="ARBA" id="ARBA00022214"/>
    </source>
</evidence>
<dbReference type="PRINTS" id="PR00117">
    <property type="entry name" value="BARNASE"/>
</dbReference>
<name>A0A645FXE2_9ZZZZ</name>
<keyword evidence="3" id="KW-0964">Secreted</keyword>
<keyword evidence="4" id="KW-0540">Nuclease</keyword>
<gene>
    <name evidence="7" type="ORF">SDC9_165680</name>
</gene>
<accession>A0A645FXE2</accession>
<evidence type="ECO:0000313" key="7">
    <source>
        <dbReference type="EMBL" id="MPN18320.1"/>
    </source>
</evidence>
<evidence type="ECO:0000256" key="3">
    <source>
        <dbReference type="ARBA" id="ARBA00022525"/>
    </source>
</evidence>
<dbReference type="GO" id="GO:0016787">
    <property type="term" value="F:hydrolase activity"/>
    <property type="evidence" value="ECO:0007669"/>
    <property type="project" value="UniProtKB-KW"/>
</dbReference>
<dbReference type="PIRSF" id="PIRSF001013">
    <property type="entry name" value="Barnase"/>
    <property type="match status" value="1"/>
</dbReference>
<dbReference type="Gene3D" id="3.10.450.30">
    <property type="entry name" value="Microbial ribonucleases"/>
    <property type="match status" value="1"/>
</dbReference>
<dbReference type="InterPro" id="IPR000026">
    <property type="entry name" value="N1-like"/>
</dbReference>
<dbReference type="GO" id="GO:0003723">
    <property type="term" value="F:RNA binding"/>
    <property type="evidence" value="ECO:0007669"/>
    <property type="project" value="InterPro"/>
</dbReference>